<dbReference type="PANTHER" id="PTHR13500:SF0">
    <property type="entry name" value="NUCLEOLAR PRE-RIBOSOMAL-ASSOCIATED PROTEIN 1"/>
    <property type="match status" value="1"/>
</dbReference>
<proteinExistence type="predicted"/>
<gene>
    <name evidence="2" type="ORF">GLYMA_02G172300</name>
</gene>
<reference evidence="3" key="2">
    <citation type="submission" date="2018-02" db="UniProtKB">
        <authorList>
            <consortium name="EnsemblPlants"/>
        </authorList>
    </citation>
    <scope>IDENTIFICATION</scope>
    <source>
        <strain evidence="3">Williams 82</strain>
    </source>
</reference>
<dbReference type="Gramene" id="KRH71841">
    <property type="protein sequence ID" value="KRH71841"/>
    <property type="gene ID" value="GLYMA_02G172300"/>
</dbReference>
<dbReference type="AlphaFoldDB" id="A0A0R0KY50"/>
<feature type="domain" description="URB1 C-terminal" evidence="1">
    <location>
        <begin position="3"/>
        <end position="117"/>
    </location>
</feature>
<reference evidence="2" key="3">
    <citation type="submission" date="2018-07" db="EMBL/GenBank/DDBJ databases">
        <title>WGS assembly of Glycine max.</title>
        <authorList>
            <person name="Schmutz J."/>
            <person name="Cannon S."/>
            <person name="Schlueter J."/>
            <person name="Ma J."/>
            <person name="Mitros T."/>
            <person name="Nelson W."/>
            <person name="Hyten D."/>
            <person name="Song Q."/>
            <person name="Thelen J."/>
            <person name="Cheng J."/>
            <person name="Xu D."/>
            <person name="Hellsten U."/>
            <person name="May G."/>
            <person name="Yu Y."/>
            <person name="Sakurai T."/>
            <person name="Umezawa T."/>
            <person name="Bhattacharyya M."/>
            <person name="Sandhu D."/>
            <person name="Valliyodan B."/>
            <person name="Lindquist E."/>
            <person name="Peto M."/>
            <person name="Grant D."/>
            <person name="Shu S."/>
            <person name="Goodstein D."/>
            <person name="Barry K."/>
            <person name="Futrell-Griggs M."/>
            <person name="Abernathy B."/>
            <person name="Du J."/>
            <person name="Tian Z."/>
            <person name="Zhu L."/>
            <person name="Gill N."/>
            <person name="Joshi T."/>
            <person name="Libault M."/>
            <person name="Sethuraman A."/>
            <person name="Zhang X."/>
            <person name="Shinozaki K."/>
            <person name="Nguyen H."/>
            <person name="Wing R."/>
            <person name="Cregan P."/>
            <person name="Specht J."/>
            <person name="Grimwood J."/>
            <person name="Rokhsar D."/>
            <person name="Stacey G."/>
            <person name="Shoemaker R."/>
            <person name="Jackson S."/>
        </authorList>
    </citation>
    <scope>NUCLEOTIDE SEQUENCE</scope>
    <source>
        <tissue evidence="2">Callus</tissue>
    </source>
</reference>
<dbReference type="InterPro" id="IPR039844">
    <property type="entry name" value="URB1"/>
</dbReference>
<dbReference type="Pfam" id="PF16201">
    <property type="entry name" value="NopRA1"/>
    <property type="match status" value="1"/>
</dbReference>
<evidence type="ECO:0000313" key="4">
    <source>
        <dbReference type="Proteomes" id="UP000008827"/>
    </source>
</evidence>
<dbReference type="STRING" id="3847.A0A0R0KY50"/>
<accession>A0A0R0KY50</accession>
<name>A0A0R0KY50_SOYBN</name>
<evidence type="ECO:0000313" key="3">
    <source>
        <dbReference type="EnsemblPlants" id="KRH71841"/>
    </source>
</evidence>
<protein>
    <recommendedName>
        <fullName evidence="1">URB1 C-terminal domain-containing protein</fullName>
    </recommendedName>
</protein>
<sequence>MGLRLLLNSVQNSIEEPWQRIPSVIALFAAEASCVLLDPAHDHYAAISTFFIHSSKLNMRVMFDNFFWSTSVNFKAERSWMLCLVYAGMNSDDDVAIYIRNSILEKLMSFYVSPLSD</sequence>
<dbReference type="PANTHER" id="PTHR13500">
    <property type="entry name" value="NUCLEOLAR PRERIBOSOMAL-ASSOCIATED PROTEIN 1"/>
    <property type="match status" value="1"/>
</dbReference>
<dbReference type="InParanoid" id="A0A0R0KY50"/>
<reference evidence="2 3" key="1">
    <citation type="journal article" date="2010" name="Nature">
        <title>Genome sequence of the palaeopolyploid soybean.</title>
        <authorList>
            <person name="Schmutz J."/>
            <person name="Cannon S.B."/>
            <person name="Schlueter J."/>
            <person name="Ma J."/>
            <person name="Mitros T."/>
            <person name="Nelson W."/>
            <person name="Hyten D.L."/>
            <person name="Song Q."/>
            <person name="Thelen J.J."/>
            <person name="Cheng J."/>
            <person name="Xu D."/>
            <person name="Hellsten U."/>
            <person name="May G.D."/>
            <person name="Yu Y."/>
            <person name="Sakurai T."/>
            <person name="Umezawa T."/>
            <person name="Bhattacharyya M.K."/>
            <person name="Sandhu D."/>
            <person name="Valliyodan B."/>
            <person name="Lindquist E."/>
            <person name="Peto M."/>
            <person name="Grant D."/>
            <person name="Shu S."/>
            <person name="Goodstein D."/>
            <person name="Barry K."/>
            <person name="Futrell-Griggs M."/>
            <person name="Abernathy B."/>
            <person name="Du J."/>
            <person name="Tian Z."/>
            <person name="Zhu L."/>
            <person name="Gill N."/>
            <person name="Joshi T."/>
            <person name="Libault M."/>
            <person name="Sethuraman A."/>
            <person name="Zhang X.-C."/>
            <person name="Shinozaki K."/>
            <person name="Nguyen H.T."/>
            <person name="Wing R.A."/>
            <person name="Cregan P."/>
            <person name="Specht J."/>
            <person name="Grimwood J."/>
            <person name="Rokhsar D."/>
            <person name="Stacey G."/>
            <person name="Shoemaker R.C."/>
            <person name="Jackson S.A."/>
        </authorList>
    </citation>
    <scope>NUCLEOTIDE SEQUENCE</scope>
    <source>
        <strain evidence="3">cv. Williams 82</strain>
        <tissue evidence="2">Callus</tissue>
    </source>
</reference>
<evidence type="ECO:0000259" key="1">
    <source>
        <dbReference type="Pfam" id="PF16201"/>
    </source>
</evidence>
<evidence type="ECO:0000313" key="2">
    <source>
        <dbReference type="EMBL" id="KRH71841.1"/>
    </source>
</evidence>
<dbReference type="InterPro" id="IPR032436">
    <property type="entry name" value="URB1_C"/>
</dbReference>
<organism evidence="2">
    <name type="scientific">Glycine max</name>
    <name type="common">Soybean</name>
    <name type="synonym">Glycine hispida</name>
    <dbReference type="NCBI Taxonomy" id="3847"/>
    <lineage>
        <taxon>Eukaryota</taxon>
        <taxon>Viridiplantae</taxon>
        <taxon>Streptophyta</taxon>
        <taxon>Embryophyta</taxon>
        <taxon>Tracheophyta</taxon>
        <taxon>Spermatophyta</taxon>
        <taxon>Magnoliopsida</taxon>
        <taxon>eudicotyledons</taxon>
        <taxon>Gunneridae</taxon>
        <taxon>Pentapetalae</taxon>
        <taxon>rosids</taxon>
        <taxon>fabids</taxon>
        <taxon>Fabales</taxon>
        <taxon>Fabaceae</taxon>
        <taxon>Papilionoideae</taxon>
        <taxon>50 kb inversion clade</taxon>
        <taxon>NPAAA clade</taxon>
        <taxon>indigoferoid/millettioid clade</taxon>
        <taxon>Phaseoleae</taxon>
        <taxon>Glycine</taxon>
        <taxon>Glycine subgen. Soja</taxon>
    </lineage>
</organism>
<dbReference type="EnsemblPlants" id="KRH71841">
    <property type="protein sequence ID" value="KRH71841"/>
    <property type="gene ID" value="GLYMA_02G172300"/>
</dbReference>
<dbReference type="Proteomes" id="UP000008827">
    <property type="component" value="Chromosome 2"/>
</dbReference>
<dbReference type="EMBL" id="CM000835">
    <property type="protein sequence ID" value="KRH71841.1"/>
    <property type="molecule type" value="Genomic_DNA"/>
</dbReference>
<keyword evidence="4" id="KW-1185">Reference proteome</keyword>